<dbReference type="SUPFAM" id="SSF52980">
    <property type="entry name" value="Restriction endonuclease-like"/>
    <property type="match status" value="1"/>
</dbReference>
<reference evidence="2" key="1">
    <citation type="submission" date="2017-09" db="EMBL/GenBank/DDBJ databases">
        <title>Depth-based differentiation of microbial function through sediment-hosted aquifers and enrichment of novel symbionts in the deep terrestrial subsurface.</title>
        <authorList>
            <person name="Probst A.J."/>
            <person name="Ladd B."/>
            <person name="Jarett J.K."/>
            <person name="Geller-Mcgrath D.E."/>
            <person name="Sieber C.M.K."/>
            <person name="Emerson J.B."/>
            <person name="Anantharaman K."/>
            <person name="Thomas B.C."/>
            <person name="Malmstrom R."/>
            <person name="Stieglmeier M."/>
            <person name="Klingl A."/>
            <person name="Woyke T."/>
            <person name="Ryan C.M."/>
            <person name="Banfield J.F."/>
        </authorList>
    </citation>
    <scope>NUCLEOTIDE SEQUENCE [LARGE SCALE GENOMIC DNA]</scope>
</reference>
<evidence type="ECO:0000313" key="1">
    <source>
        <dbReference type="EMBL" id="PIV64671.1"/>
    </source>
</evidence>
<accession>A0A2M7EAF3</accession>
<dbReference type="EMBL" id="PETL01000050">
    <property type="protein sequence ID" value="PIV64671.1"/>
    <property type="molecule type" value="Genomic_DNA"/>
</dbReference>
<gene>
    <name evidence="1" type="ORF">COS11_00965</name>
</gene>
<comment type="caution">
    <text evidence="1">The sequence shown here is derived from an EMBL/GenBank/DDBJ whole genome shotgun (WGS) entry which is preliminary data.</text>
</comment>
<protein>
    <submittedName>
        <fullName evidence="1">Uncharacterized protein</fullName>
    </submittedName>
</protein>
<name>A0A2M7EAF3_9BACT</name>
<dbReference type="Proteomes" id="UP000228886">
    <property type="component" value="Unassembled WGS sequence"/>
</dbReference>
<evidence type="ECO:0000313" key="2">
    <source>
        <dbReference type="Proteomes" id="UP000228886"/>
    </source>
</evidence>
<sequence length="382" mass="43951">MREGKLLENLVGKIFDKAGFDVQYNVILSGYEVDVYAKYEDIDVLIECKEYGSAGLDIPGLIYEWSGKNKKINAKKIILAIYGPNVSEKQYDLAEEEKISIWDTEKIETFLSELPKGEEALRNLIFQELGLGEVKDIPEIIEIPLTEIVKKFKDKNLIDKEPLSIIKQIIPVYEKKNHHLATKLINKALKIEPEDFLVIFCKFIITDWSLGERGVRIASKILPTLTEKEKEWQELVTIISSQGAWGKIDLINNIKKSLLKLLLRLKRIENFVTRKMEEATNSLDSIFKKASNSEKAKVLRGMLRKNCTSFLLGKLKPLREALEESIKTSNEFYEVIKDKIEPDGFRGIKWGTPPLRDMAPYLLESPRFSGNIRLYIRKNDKL</sequence>
<dbReference type="AlphaFoldDB" id="A0A2M7EAF3"/>
<proteinExistence type="predicted"/>
<organism evidence="1 2">
    <name type="scientific">bacterium (Candidatus Ratteibacteria) CG01_land_8_20_14_3_00_40_19</name>
    <dbReference type="NCBI Taxonomy" id="2014290"/>
    <lineage>
        <taxon>Bacteria</taxon>
        <taxon>Candidatus Ratteibacteria</taxon>
    </lineage>
</organism>
<dbReference type="InterPro" id="IPR011335">
    <property type="entry name" value="Restrct_endonuc-II-like"/>
</dbReference>
<feature type="non-terminal residue" evidence="1">
    <location>
        <position position="382"/>
    </location>
</feature>